<dbReference type="Gramene" id="Ma07_t26950.1">
    <property type="protein sequence ID" value="Ma07_p26950.1"/>
    <property type="gene ID" value="Ma07_g26950"/>
</dbReference>
<accession>A0A804K0B0</accession>
<feature type="transmembrane region" description="Helical" evidence="1">
    <location>
        <begin position="6"/>
        <end position="25"/>
    </location>
</feature>
<sequence length="30" mass="3443">MTSFVYSDISICFGCFLLIDTLFCFKLSID</sequence>
<dbReference type="EnsemblPlants" id="Ma07_t26950.1">
    <property type="protein sequence ID" value="Ma07_p26950.1"/>
    <property type="gene ID" value="Ma07_g26950"/>
</dbReference>
<evidence type="ECO:0000313" key="3">
    <source>
        <dbReference type="Proteomes" id="UP000012960"/>
    </source>
</evidence>
<keyword evidence="1" id="KW-1133">Transmembrane helix</keyword>
<keyword evidence="1" id="KW-0812">Transmembrane</keyword>
<name>A0A804K0B0_MUSAM</name>
<reference evidence="2" key="1">
    <citation type="submission" date="2021-05" db="UniProtKB">
        <authorList>
            <consortium name="EnsemblPlants"/>
        </authorList>
    </citation>
    <scope>IDENTIFICATION</scope>
    <source>
        <strain evidence="2">subsp. malaccensis</strain>
    </source>
</reference>
<evidence type="ECO:0000313" key="2">
    <source>
        <dbReference type="EnsemblPlants" id="Ma07_p26950.1"/>
    </source>
</evidence>
<evidence type="ECO:0000256" key="1">
    <source>
        <dbReference type="SAM" id="Phobius"/>
    </source>
</evidence>
<protein>
    <submittedName>
        <fullName evidence="2">Uncharacterized protein</fullName>
    </submittedName>
</protein>
<dbReference type="InParanoid" id="A0A804K0B0"/>
<dbReference type="AlphaFoldDB" id="A0A804K0B0"/>
<keyword evidence="1" id="KW-0472">Membrane</keyword>
<keyword evidence="3" id="KW-1185">Reference proteome</keyword>
<dbReference type="Proteomes" id="UP000012960">
    <property type="component" value="Unplaced"/>
</dbReference>
<organism evidence="2 3">
    <name type="scientific">Musa acuminata subsp. malaccensis</name>
    <name type="common">Wild banana</name>
    <name type="synonym">Musa malaccensis</name>
    <dbReference type="NCBI Taxonomy" id="214687"/>
    <lineage>
        <taxon>Eukaryota</taxon>
        <taxon>Viridiplantae</taxon>
        <taxon>Streptophyta</taxon>
        <taxon>Embryophyta</taxon>
        <taxon>Tracheophyta</taxon>
        <taxon>Spermatophyta</taxon>
        <taxon>Magnoliopsida</taxon>
        <taxon>Liliopsida</taxon>
        <taxon>Zingiberales</taxon>
        <taxon>Musaceae</taxon>
        <taxon>Musa</taxon>
    </lineage>
</organism>
<proteinExistence type="predicted"/>